<protein>
    <submittedName>
        <fullName evidence="2">IS110 family transposase</fullName>
    </submittedName>
</protein>
<dbReference type="InterPro" id="IPR047650">
    <property type="entry name" value="Transpos_IS110"/>
</dbReference>
<evidence type="ECO:0000313" key="3">
    <source>
        <dbReference type="Proteomes" id="UP000403266"/>
    </source>
</evidence>
<name>A0A5N7MXJ6_9HYPH</name>
<dbReference type="InterPro" id="IPR003346">
    <property type="entry name" value="Transposase_20"/>
</dbReference>
<feature type="non-terminal residue" evidence="2">
    <location>
        <position position="1"/>
    </location>
</feature>
<dbReference type="EMBL" id="VOSK01000882">
    <property type="protein sequence ID" value="MPR31665.1"/>
    <property type="molecule type" value="Genomic_DNA"/>
</dbReference>
<dbReference type="PANTHER" id="PTHR33055:SF3">
    <property type="entry name" value="PUTATIVE TRANSPOSASE FOR IS117-RELATED"/>
    <property type="match status" value="1"/>
</dbReference>
<dbReference type="OrthoDB" id="7459855at2"/>
<dbReference type="GO" id="GO:0003677">
    <property type="term" value="F:DNA binding"/>
    <property type="evidence" value="ECO:0007669"/>
    <property type="project" value="InterPro"/>
</dbReference>
<dbReference type="PANTHER" id="PTHR33055">
    <property type="entry name" value="TRANSPOSASE FOR INSERTION SEQUENCE ELEMENT IS1111A"/>
    <property type="match status" value="1"/>
</dbReference>
<organism evidence="2 3">
    <name type="scientific">Microvirga tunisiensis</name>
    <dbReference type="NCBI Taxonomy" id="2108360"/>
    <lineage>
        <taxon>Bacteria</taxon>
        <taxon>Pseudomonadati</taxon>
        <taxon>Pseudomonadota</taxon>
        <taxon>Alphaproteobacteria</taxon>
        <taxon>Hyphomicrobiales</taxon>
        <taxon>Methylobacteriaceae</taxon>
        <taxon>Microvirga</taxon>
    </lineage>
</organism>
<comment type="caution">
    <text evidence="2">The sequence shown here is derived from an EMBL/GenBank/DDBJ whole genome shotgun (WGS) entry which is preliminary data.</text>
</comment>
<dbReference type="GO" id="GO:0006313">
    <property type="term" value="P:DNA transposition"/>
    <property type="evidence" value="ECO:0007669"/>
    <property type="project" value="InterPro"/>
</dbReference>
<feature type="domain" description="Transposase IS116/IS110/IS902 C-terminal" evidence="1">
    <location>
        <begin position="3"/>
        <end position="77"/>
    </location>
</feature>
<gene>
    <name evidence="2" type="ORF">FS320_44340</name>
</gene>
<keyword evidence="3" id="KW-1185">Reference proteome</keyword>
<dbReference type="Pfam" id="PF02371">
    <property type="entry name" value="Transposase_20"/>
    <property type="match status" value="1"/>
</dbReference>
<proteinExistence type="predicted"/>
<dbReference type="AlphaFoldDB" id="A0A5N7MXJ6"/>
<dbReference type="RefSeq" id="WP_152718770.1">
    <property type="nucleotide sequence ID" value="NZ_VOSK01000882.1"/>
</dbReference>
<reference evidence="2 3" key="1">
    <citation type="journal article" date="2019" name="Syst. Appl. Microbiol.">
        <title>Microvirga tunisiensis sp. nov., a root nodule symbiotic bacterium isolated from Lupinus micranthus and L. luteus grown in Northern Tunisia.</title>
        <authorList>
            <person name="Msaddak A."/>
            <person name="Rejili M."/>
            <person name="Duran D."/>
            <person name="Mars M."/>
            <person name="Palacios J.M."/>
            <person name="Ruiz-Argueso T."/>
            <person name="Rey L."/>
            <person name="Imperial J."/>
        </authorList>
    </citation>
    <scope>NUCLEOTIDE SEQUENCE [LARGE SCALE GENOMIC DNA]</scope>
    <source>
        <strain evidence="2 3">Lmie10</strain>
    </source>
</reference>
<evidence type="ECO:0000259" key="1">
    <source>
        <dbReference type="Pfam" id="PF02371"/>
    </source>
</evidence>
<dbReference type="Proteomes" id="UP000403266">
    <property type="component" value="Unassembled WGS sequence"/>
</dbReference>
<sequence length="128" mass="14196">LGLKGIGSGFAGALWSEGLFRHFDNRRQVAAYAGLAPTPWKSGSIDREQGVSKAGNPRLRTIMIQLAWLWLRHQPHSALSQWFKDRVRASGSRQRKTTIVALARKLLVALWKYVTTGVVIEGAKMKAA</sequence>
<dbReference type="GO" id="GO:0004803">
    <property type="term" value="F:transposase activity"/>
    <property type="evidence" value="ECO:0007669"/>
    <property type="project" value="InterPro"/>
</dbReference>
<evidence type="ECO:0000313" key="2">
    <source>
        <dbReference type="EMBL" id="MPR31665.1"/>
    </source>
</evidence>
<accession>A0A5N7MXJ6</accession>